<dbReference type="Proteomes" id="UP000195442">
    <property type="component" value="Unassembled WGS sequence"/>
</dbReference>
<dbReference type="OrthoDB" id="9795530at2"/>
<evidence type="ECO:0000313" key="2">
    <source>
        <dbReference type="EMBL" id="SJM95216.1"/>
    </source>
</evidence>
<dbReference type="Gene3D" id="2.60.40.10">
    <property type="entry name" value="Immunoglobulins"/>
    <property type="match status" value="1"/>
</dbReference>
<dbReference type="InterPro" id="IPR014756">
    <property type="entry name" value="Ig_E-set"/>
</dbReference>
<dbReference type="InterPro" id="IPR014880">
    <property type="entry name" value="SoxZ_dom"/>
</dbReference>
<dbReference type="AlphaFoldDB" id="A0A1R4HG41"/>
<sequence>MSSIKIRSKRIDGKTQIRTLITHPMENGFNRDKKTNTLIPAHFIHTLTLVHNDKIVSTSYMGMSISKDPFFVFMLHGGAVGDTIVIYWEDNLGNNDSETHVMI</sequence>
<accession>A0A1R4HG41</accession>
<dbReference type="InterPro" id="IPR013783">
    <property type="entry name" value="Ig-like_fold"/>
</dbReference>
<name>A0A1R4HG41_9GAMM</name>
<dbReference type="RefSeq" id="WP_087148109.1">
    <property type="nucleotide sequence ID" value="NZ_FUKJ01000412.1"/>
</dbReference>
<keyword evidence="3" id="KW-1185">Reference proteome</keyword>
<proteinExistence type="predicted"/>
<dbReference type="NCBIfam" id="TIGR04490">
    <property type="entry name" value="SoxZ_true"/>
    <property type="match status" value="1"/>
</dbReference>
<reference evidence="3" key="1">
    <citation type="submission" date="2017-02" db="EMBL/GenBank/DDBJ databases">
        <authorList>
            <person name="Daims H."/>
        </authorList>
    </citation>
    <scope>NUCLEOTIDE SEQUENCE [LARGE SCALE GENOMIC DNA]</scope>
</reference>
<dbReference type="SUPFAM" id="SSF81296">
    <property type="entry name" value="E set domains"/>
    <property type="match status" value="1"/>
</dbReference>
<organism evidence="2 3">
    <name type="scientific">Crenothrix polyspora</name>
    <dbReference type="NCBI Taxonomy" id="360316"/>
    <lineage>
        <taxon>Bacteria</taxon>
        <taxon>Pseudomonadati</taxon>
        <taxon>Pseudomonadota</taxon>
        <taxon>Gammaproteobacteria</taxon>
        <taxon>Methylococcales</taxon>
        <taxon>Crenotrichaceae</taxon>
        <taxon>Crenothrix</taxon>
    </lineage>
</organism>
<evidence type="ECO:0000313" key="3">
    <source>
        <dbReference type="Proteomes" id="UP000195442"/>
    </source>
</evidence>
<feature type="domain" description="Sulphur oxidation protein SoxZ" evidence="1">
    <location>
        <begin position="8"/>
        <end position="99"/>
    </location>
</feature>
<dbReference type="EMBL" id="FUKJ01000412">
    <property type="protein sequence ID" value="SJM95216.1"/>
    <property type="molecule type" value="Genomic_DNA"/>
</dbReference>
<gene>
    <name evidence="2" type="primary">soxZ</name>
    <name evidence="2" type="ORF">CRENPOLYSF2_490019</name>
</gene>
<protein>
    <submittedName>
        <fullName evidence="2">Sulfur oxidation protein SoxZ</fullName>
    </submittedName>
</protein>
<evidence type="ECO:0000259" key="1">
    <source>
        <dbReference type="Pfam" id="PF08770"/>
    </source>
</evidence>
<dbReference type="Pfam" id="PF08770">
    <property type="entry name" value="SoxZ"/>
    <property type="match status" value="1"/>
</dbReference>
<dbReference type="InterPro" id="IPR030995">
    <property type="entry name" value="SoxZ"/>
</dbReference>